<protein>
    <submittedName>
        <fullName evidence="3">Uncharacterized protein LOC18597306</fullName>
    </submittedName>
</protein>
<dbReference type="GeneID" id="18597306"/>
<proteinExistence type="predicted"/>
<dbReference type="RefSeq" id="XP_007026311.2">
    <property type="nucleotide sequence ID" value="XM_007026249.2"/>
</dbReference>
<evidence type="ECO:0000313" key="3">
    <source>
        <dbReference type="RefSeq" id="XP_007026311.2"/>
    </source>
</evidence>
<dbReference type="Proteomes" id="UP000694886">
    <property type="component" value="Chromosome 6"/>
</dbReference>
<accession>A0AB32V2L0</accession>
<gene>
    <name evidence="3" type="primary">LOC18597306</name>
</gene>
<name>A0AB32V2L0_THECC</name>
<reference evidence="3" key="2">
    <citation type="submission" date="2025-08" db="UniProtKB">
        <authorList>
            <consortium name="RefSeq"/>
        </authorList>
    </citation>
    <scope>IDENTIFICATION</scope>
</reference>
<sequence length="134" mass="15367">MGRESINDPTIVFQSSIALLQERFRQLQRMKEMREERELLRKHAEPKQCNPTLPYEPSRLFFHFLPPRSPPPQVPFSLWSGSQHRCSGTDSQSTEAPLFASLLPTASKIPDSMHVSQNKFDDSDCDDVDTSLHL</sequence>
<dbReference type="AlphaFoldDB" id="A0AB32V2L0"/>
<feature type="region of interest" description="Disordered" evidence="1">
    <location>
        <begin position="114"/>
        <end position="134"/>
    </location>
</feature>
<reference evidence="2" key="1">
    <citation type="journal article" date="1997" name="Nucleic Acids Res.">
        <title>tRNAscan-SE: a program for improved detection of transfer RNA genes in genomic sequence.</title>
        <authorList>
            <person name="Lowe T.M."/>
            <person name="Eddy S.R."/>
        </authorList>
    </citation>
    <scope>NUCLEOTIDE SEQUENCE [LARGE SCALE GENOMIC DNA]</scope>
    <source>
        <strain evidence="2">r\B97-61/B2</strain>
    </source>
</reference>
<dbReference type="PANTHER" id="PTHR34570:SF7">
    <property type="entry name" value="GENOME ASSEMBLY, CHROMOSOME: A08"/>
    <property type="match status" value="1"/>
</dbReference>
<dbReference type="Gramene" id="Tc06v2_t019570.1">
    <property type="protein sequence ID" value="Tc06v2_p019570.1"/>
    <property type="gene ID" value="Tc06v2_g019570"/>
</dbReference>
<organism evidence="2 3">
    <name type="scientific">Theobroma cacao</name>
    <name type="common">Cacao</name>
    <name type="synonym">Cocoa</name>
    <dbReference type="NCBI Taxonomy" id="3641"/>
    <lineage>
        <taxon>Eukaryota</taxon>
        <taxon>Viridiplantae</taxon>
        <taxon>Streptophyta</taxon>
        <taxon>Embryophyta</taxon>
        <taxon>Tracheophyta</taxon>
        <taxon>Spermatophyta</taxon>
        <taxon>Magnoliopsida</taxon>
        <taxon>eudicotyledons</taxon>
        <taxon>Gunneridae</taxon>
        <taxon>Pentapetalae</taxon>
        <taxon>rosids</taxon>
        <taxon>malvids</taxon>
        <taxon>Malvales</taxon>
        <taxon>Malvaceae</taxon>
        <taxon>Byttnerioideae</taxon>
        <taxon>Theobroma</taxon>
    </lineage>
</organism>
<evidence type="ECO:0000313" key="2">
    <source>
        <dbReference type="Proteomes" id="UP000694886"/>
    </source>
</evidence>
<dbReference type="PANTHER" id="PTHR34570">
    <property type="entry name" value="OS03G0593100 PROTEIN"/>
    <property type="match status" value="1"/>
</dbReference>
<dbReference type="KEGG" id="tcc:18597306"/>
<evidence type="ECO:0000256" key="1">
    <source>
        <dbReference type="SAM" id="MobiDB-lite"/>
    </source>
</evidence>
<feature type="compositionally biased region" description="Acidic residues" evidence="1">
    <location>
        <begin position="123"/>
        <end position="134"/>
    </location>
</feature>